<gene>
    <name evidence="1" type="ORF">J7S20_14830</name>
</gene>
<dbReference type="InterPro" id="IPR006597">
    <property type="entry name" value="Sel1-like"/>
</dbReference>
<dbReference type="SUPFAM" id="SSF81901">
    <property type="entry name" value="HCP-like"/>
    <property type="match status" value="1"/>
</dbReference>
<organism evidence="1 2">
    <name type="scientific">Stakelama marina</name>
    <dbReference type="NCBI Taxonomy" id="2826939"/>
    <lineage>
        <taxon>Bacteria</taxon>
        <taxon>Pseudomonadati</taxon>
        <taxon>Pseudomonadota</taxon>
        <taxon>Alphaproteobacteria</taxon>
        <taxon>Sphingomonadales</taxon>
        <taxon>Sphingomonadaceae</taxon>
        <taxon>Stakelama</taxon>
    </lineage>
</organism>
<dbReference type="InterPro" id="IPR011990">
    <property type="entry name" value="TPR-like_helical_dom_sf"/>
</dbReference>
<accession>A0A8T4IGM8</accession>
<dbReference type="Proteomes" id="UP000676996">
    <property type="component" value="Unassembled WGS sequence"/>
</dbReference>
<name>A0A8T4IGM8_9SPHN</name>
<dbReference type="EMBL" id="JAGRQC010000004">
    <property type="protein sequence ID" value="MBR0553783.1"/>
    <property type="molecule type" value="Genomic_DNA"/>
</dbReference>
<evidence type="ECO:0000313" key="1">
    <source>
        <dbReference type="EMBL" id="MBR0553783.1"/>
    </source>
</evidence>
<keyword evidence="2" id="KW-1185">Reference proteome</keyword>
<comment type="caution">
    <text evidence="1">The sequence shown here is derived from an EMBL/GenBank/DDBJ whole genome shotgun (WGS) entry which is preliminary data.</text>
</comment>
<protein>
    <submittedName>
        <fullName evidence="1">Sel1 repeat family protein</fullName>
    </submittedName>
</protein>
<dbReference type="Gene3D" id="1.25.40.10">
    <property type="entry name" value="Tetratricopeptide repeat domain"/>
    <property type="match status" value="1"/>
</dbReference>
<sequence>MGNSLKSARFLIESRLQDAARGNVEACFELGMVYSSGAAGADIDLIEAHKWFNLAALNGNSRAQECRAEIAEDMSSADIAEAQKQARAWLQTANRRAA</sequence>
<dbReference type="SMART" id="SM00671">
    <property type="entry name" value="SEL1"/>
    <property type="match status" value="1"/>
</dbReference>
<dbReference type="AlphaFoldDB" id="A0A8T4IGM8"/>
<dbReference type="RefSeq" id="WP_284055025.1">
    <property type="nucleotide sequence ID" value="NZ_JAGRQC010000004.1"/>
</dbReference>
<proteinExistence type="predicted"/>
<reference evidence="1" key="1">
    <citation type="submission" date="2021-04" db="EMBL/GenBank/DDBJ databases">
        <title>Ouciella asimina sp. nov., isolated from the surface seawater in the hydrothermal field of Okinawa Trough.</title>
        <authorList>
            <person name="Shuang W."/>
        </authorList>
    </citation>
    <scope>NUCLEOTIDE SEQUENCE</scope>
    <source>
        <strain evidence="1">LXI357</strain>
    </source>
</reference>
<evidence type="ECO:0000313" key="2">
    <source>
        <dbReference type="Proteomes" id="UP000676996"/>
    </source>
</evidence>